<organism evidence="2 3">
    <name type="scientific">Actinoplanes teichomyceticus</name>
    <dbReference type="NCBI Taxonomy" id="1867"/>
    <lineage>
        <taxon>Bacteria</taxon>
        <taxon>Bacillati</taxon>
        <taxon>Actinomycetota</taxon>
        <taxon>Actinomycetes</taxon>
        <taxon>Micromonosporales</taxon>
        <taxon>Micromonosporaceae</taxon>
        <taxon>Actinoplanes</taxon>
    </lineage>
</organism>
<gene>
    <name evidence="2" type="ORF">FHX34_104327</name>
</gene>
<comment type="caution">
    <text evidence="2">The sequence shown here is derived from an EMBL/GenBank/DDBJ whole genome shotgun (WGS) entry which is preliminary data.</text>
</comment>
<evidence type="ECO:0000256" key="1">
    <source>
        <dbReference type="SAM" id="MobiDB-lite"/>
    </source>
</evidence>
<reference evidence="2 3" key="1">
    <citation type="submission" date="2019-06" db="EMBL/GenBank/DDBJ databases">
        <title>Sequencing the genomes of 1000 actinobacteria strains.</title>
        <authorList>
            <person name="Klenk H.-P."/>
        </authorList>
    </citation>
    <scope>NUCLEOTIDE SEQUENCE [LARGE SCALE GENOMIC DNA]</scope>
    <source>
        <strain evidence="2 3">DSM 43866</strain>
    </source>
</reference>
<accession>A0A561VQZ7</accession>
<feature type="region of interest" description="Disordered" evidence="1">
    <location>
        <begin position="24"/>
        <end position="52"/>
    </location>
</feature>
<proteinExistence type="predicted"/>
<evidence type="ECO:0000313" key="2">
    <source>
        <dbReference type="EMBL" id="TWG14033.1"/>
    </source>
</evidence>
<protein>
    <submittedName>
        <fullName evidence="2">Uncharacterized protein</fullName>
    </submittedName>
</protein>
<sequence length="68" mass="7067">MATVGVAPGRETVGLAPVETVGVAPGRWKPSGSRRGGETIEATPGRENRSVSPVRTGSVAVVPYQFYL</sequence>
<dbReference type="EMBL" id="VIWY01000004">
    <property type="protein sequence ID" value="TWG14033.1"/>
    <property type="molecule type" value="Genomic_DNA"/>
</dbReference>
<dbReference type="Proteomes" id="UP000320239">
    <property type="component" value="Unassembled WGS sequence"/>
</dbReference>
<name>A0A561VQZ7_ACTTI</name>
<keyword evidence="3" id="KW-1185">Reference proteome</keyword>
<dbReference type="AlphaFoldDB" id="A0A561VQZ7"/>
<evidence type="ECO:0000313" key="3">
    <source>
        <dbReference type="Proteomes" id="UP000320239"/>
    </source>
</evidence>